<accession>A0A9X3C4C1</accession>
<dbReference type="PANTHER" id="PTHR36842:SF1">
    <property type="entry name" value="PROTEIN TOLB"/>
    <property type="match status" value="1"/>
</dbReference>
<keyword evidence="3" id="KW-1185">Reference proteome</keyword>
<dbReference type="Gene3D" id="2.120.10.30">
    <property type="entry name" value="TolB, C-terminal domain"/>
    <property type="match status" value="2"/>
</dbReference>
<comment type="similarity">
    <text evidence="1">Belongs to the TolB family.</text>
</comment>
<dbReference type="EMBL" id="JAOZEW010000005">
    <property type="protein sequence ID" value="MCV9927299.1"/>
    <property type="molecule type" value="Genomic_DNA"/>
</dbReference>
<evidence type="ECO:0008006" key="4">
    <source>
        <dbReference type="Google" id="ProtNLM"/>
    </source>
</evidence>
<dbReference type="Pfam" id="PF07676">
    <property type="entry name" value="PD40"/>
    <property type="match status" value="1"/>
</dbReference>
<evidence type="ECO:0000313" key="3">
    <source>
        <dbReference type="Proteomes" id="UP001151079"/>
    </source>
</evidence>
<sequence length="312" mass="34693">MNDYPSLNWITLEGSFNDYRPAIGPDGKAVVFERTSYASELRPLSTKLFIVHNLNKPVPQLFLNNCDSLQQTRPAWTDDTIALNLEHGGNLTVWTVDATGNNLKQIKNTINCIYPQWAINPPFKGFVVMNSKQPSHPRSTLLDVHGNIIIANMNGKDINGNAVLGGMPAVFPNKSKLIAFAGQASSEGNTSYNQNENYIFLNVEDGKEFLSMPMEPLANLNHPEKCFQGRAPAVSPDGNYIAFESNRDGCYAIYLFNLSKPENHPVRLTDPTGKLNAQHPKFFPNGSKLIFSAIYPGHIHNSIAWIDISEYL</sequence>
<gene>
    <name evidence="2" type="ORF">OIU83_06525</name>
</gene>
<dbReference type="InterPro" id="IPR011659">
    <property type="entry name" value="WD40"/>
</dbReference>
<evidence type="ECO:0000313" key="2">
    <source>
        <dbReference type="EMBL" id="MCV9927299.1"/>
    </source>
</evidence>
<name>A0A9X3C4C1_9FLAO</name>
<dbReference type="RefSeq" id="WP_264205467.1">
    <property type="nucleotide sequence ID" value="NZ_JAOZEW010000005.1"/>
</dbReference>
<dbReference type="SUPFAM" id="SSF82171">
    <property type="entry name" value="DPP6 N-terminal domain-like"/>
    <property type="match status" value="1"/>
</dbReference>
<dbReference type="AlphaFoldDB" id="A0A9X3C4C1"/>
<organism evidence="2 3">
    <name type="scientific">Flavobacterium shii</name>
    <dbReference type="NCBI Taxonomy" id="2987687"/>
    <lineage>
        <taxon>Bacteria</taxon>
        <taxon>Pseudomonadati</taxon>
        <taxon>Bacteroidota</taxon>
        <taxon>Flavobacteriia</taxon>
        <taxon>Flavobacteriales</taxon>
        <taxon>Flavobacteriaceae</taxon>
        <taxon>Flavobacterium</taxon>
    </lineage>
</organism>
<dbReference type="PANTHER" id="PTHR36842">
    <property type="entry name" value="PROTEIN TOLB HOMOLOG"/>
    <property type="match status" value="1"/>
</dbReference>
<reference evidence="2" key="1">
    <citation type="submission" date="2022-10" db="EMBL/GenBank/DDBJ databases">
        <title>Two novel species of Flavobacterium.</title>
        <authorList>
            <person name="Liu Q."/>
            <person name="Xin Y.-H."/>
        </authorList>
    </citation>
    <scope>NUCLEOTIDE SEQUENCE</scope>
    <source>
        <strain evidence="2">LS1R49</strain>
    </source>
</reference>
<dbReference type="InterPro" id="IPR011042">
    <property type="entry name" value="6-blade_b-propeller_TolB-like"/>
</dbReference>
<proteinExistence type="inferred from homology"/>
<dbReference type="Proteomes" id="UP001151079">
    <property type="component" value="Unassembled WGS sequence"/>
</dbReference>
<protein>
    <recommendedName>
        <fullName evidence="4">WD40-like Beta Propeller Repeat</fullName>
    </recommendedName>
</protein>
<comment type="caution">
    <text evidence="2">The sequence shown here is derived from an EMBL/GenBank/DDBJ whole genome shotgun (WGS) entry which is preliminary data.</text>
</comment>
<evidence type="ECO:0000256" key="1">
    <source>
        <dbReference type="ARBA" id="ARBA00009820"/>
    </source>
</evidence>